<keyword evidence="17" id="KW-0511">Multifunctional enzyme</keyword>
<dbReference type="GO" id="GO:0004519">
    <property type="term" value="F:endonuclease activity"/>
    <property type="evidence" value="ECO:0007669"/>
    <property type="project" value="UniProtKB-KW"/>
</dbReference>
<keyword evidence="5" id="KW-0479">Metal-binding</keyword>
<dbReference type="GO" id="GO:0005524">
    <property type="term" value="F:ATP binding"/>
    <property type="evidence" value="ECO:0007669"/>
    <property type="project" value="UniProtKB-KW"/>
</dbReference>
<dbReference type="Gene3D" id="3.30.420.10">
    <property type="entry name" value="Ribonuclease H-like superfamily/Ribonuclease H"/>
    <property type="match status" value="1"/>
</dbReference>
<dbReference type="InterPro" id="IPR025724">
    <property type="entry name" value="GAG-pre-integrase_dom"/>
</dbReference>
<keyword evidence="2" id="KW-1188">Viral release from host cell</keyword>
<evidence type="ECO:0000313" key="19">
    <source>
        <dbReference type="EMBL" id="RVW26560.1"/>
    </source>
</evidence>
<dbReference type="SUPFAM" id="SSF56672">
    <property type="entry name" value="DNA/RNA polymerases"/>
    <property type="match status" value="1"/>
</dbReference>
<dbReference type="GO" id="GO:0015074">
    <property type="term" value="P:DNA integration"/>
    <property type="evidence" value="ECO:0007669"/>
    <property type="project" value="UniProtKB-KW"/>
</dbReference>
<dbReference type="PANTHER" id="PTHR42648:SF11">
    <property type="entry name" value="TRANSPOSON TY4-P GAG-POL POLYPROTEIN"/>
    <property type="match status" value="1"/>
</dbReference>
<feature type="domain" description="Integrase catalytic" evidence="18">
    <location>
        <begin position="140"/>
        <end position="232"/>
    </location>
</feature>
<dbReference type="GO" id="GO:0046872">
    <property type="term" value="F:metal ion binding"/>
    <property type="evidence" value="ECO:0007669"/>
    <property type="project" value="UniProtKB-KW"/>
</dbReference>
<keyword evidence="7" id="KW-0064">Aspartyl protease</keyword>
<dbReference type="GO" id="GO:0006508">
    <property type="term" value="P:proteolysis"/>
    <property type="evidence" value="ECO:0007669"/>
    <property type="project" value="UniProtKB-KW"/>
</dbReference>
<reference evidence="19 20" key="1">
    <citation type="journal article" date="2018" name="PLoS Genet.">
        <title>Population sequencing reveals clonal diversity and ancestral inbreeding in the grapevine cultivar Chardonnay.</title>
        <authorList>
            <person name="Roach M.J."/>
            <person name="Johnson D.L."/>
            <person name="Bohlmann J."/>
            <person name="van Vuuren H.J."/>
            <person name="Jones S.J."/>
            <person name="Pretorius I.S."/>
            <person name="Schmidt S.A."/>
            <person name="Borneman A.R."/>
        </authorList>
    </citation>
    <scope>NUCLEOTIDE SEQUENCE [LARGE SCALE GENOMIC DNA]</scope>
    <source>
        <strain evidence="20">cv. Chardonnay</strain>
        <tissue evidence="19">Leaf</tissue>
    </source>
</reference>
<evidence type="ECO:0000256" key="4">
    <source>
        <dbReference type="ARBA" id="ARBA00022722"/>
    </source>
</evidence>
<evidence type="ECO:0000256" key="11">
    <source>
        <dbReference type="ARBA" id="ARBA00022842"/>
    </source>
</evidence>
<dbReference type="InterPro" id="IPR054722">
    <property type="entry name" value="PolX-like_BBD"/>
</dbReference>
<dbReference type="InterPro" id="IPR039537">
    <property type="entry name" value="Retrotran_Ty1/copia-like"/>
</dbReference>
<keyword evidence="11" id="KW-0460">Magnesium</keyword>
<sequence>MTYDQGLFKELDKTITSKVRIGNGAYLVVKGKGTVAIEGHTGLKLISNVLYVPEINQNMLSVGQLLEKNYKVLFEDNHCMIADAQGREVFIVQMKGKRFTLDLMQEEQAAIHKEESNTMLWHRCLGHFHHTTLLFMKKNDLGEGLPKLEVKPPTCVACIEHQLTTPYTPHQNGVVEKKNRTLVEMTRFLLHDKGLPKKFWAEAAHTSVFLLNRLPTKALQQKTPFEAWGTKSLSNTYQRCNVAIIEPTEYEEDAADKKWMDTMKEELKMIEKKPNLGASGQTDTQKGNWSQTFSPVAGLDTIRMLLALAAQKEWNIHQMDVKSTFLNGYLEEEIFVEQPEGFIVKGMEEKVCDETLVVSLYVDDLLVIGSSMEQINNFKKEMKDVFEMTDLGRMTFFLGMKVQQK</sequence>
<evidence type="ECO:0000256" key="16">
    <source>
        <dbReference type="ARBA" id="ARBA00023172"/>
    </source>
</evidence>
<evidence type="ECO:0000256" key="7">
    <source>
        <dbReference type="ARBA" id="ARBA00022750"/>
    </source>
</evidence>
<keyword evidence="14" id="KW-0808">Transferase</keyword>
<dbReference type="InterPro" id="IPR043502">
    <property type="entry name" value="DNA/RNA_pol_sf"/>
</dbReference>
<evidence type="ECO:0000256" key="14">
    <source>
        <dbReference type="ARBA" id="ARBA00022932"/>
    </source>
</evidence>
<keyword evidence="12" id="KW-0229">DNA integration</keyword>
<dbReference type="InterPro" id="IPR012337">
    <property type="entry name" value="RNaseH-like_sf"/>
</dbReference>
<evidence type="ECO:0000256" key="9">
    <source>
        <dbReference type="ARBA" id="ARBA00022801"/>
    </source>
</evidence>
<dbReference type="InterPro" id="IPR001584">
    <property type="entry name" value="Integrase_cat-core"/>
</dbReference>
<evidence type="ECO:0000256" key="3">
    <source>
        <dbReference type="ARBA" id="ARBA00022670"/>
    </source>
</evidence>
<dbReference type="Proteomes" id="UP000288805">
    <property type="component" value="Unassembled WGS sequence"/>
</dbReference>
<dbReference type="PANTHER" id="PTHR42648">
    <property type="entry name" value="TRANSPOSASE, PUTATIVE-RELATED"/>
    <property type="match status" value="1"/>
</dbReference>
<dbReference type="GO" id="GO:0004190">
    <property type="term" value="F:aspartic-type endopeptidase activity"/>
    <property type="evidence" value="ECO:0007669"/>
    <property type="project" value="UniProtKB-KW"/>
</dbReference>
<accession>A0A438CTN3</accession>
<dbReference type="Pfam" id="PF13976">
    <property type="entry name" value="gag_pre-integrs"/>
    <property type="match status" value="1"/>
</dbReference>
<dbReference type="GO" id="GO:0003964">
    <property type="term" value="F:RNA-directed DNA polymerase activity"/>
    <property type="evidence" value="ECO:0007669"/>
    <property type="project" value="UniProtKB-KW"/>
</dbReference>
<dbReference type="InterPro" id="IPR013103">
    <property type="entry name" value="RVT_2"/>
</dbReference>
<evidence type="ECO:0000256" key="10">
    <source>
        <dbReference type="ARBA" id="ARBA00022840"/>
    </source>
</evidence>
<keyword evidence="15" id="KW-0917">Virion maturation</keyword>
<dbReference type="SUPFAM" id="SSF53098">
    <property type="entry name" value="Ribonuclease H-like"/>
    <property type="match status" value="1"/>
</dbReference>
<protein>
    <submittedName>
        <fullName evidence="19">Copia protein</fullName>
    </submittedName>
</protein>
<evidence type="ECO:0000256" key="1">
    <source>
        <dbReference type="ARBA" id="ARBA00002180"/>
    </source>
</evidence>
<dbReference type="GO" id="GO:0006310">
    <property type="term" value="P:DNA recombination"/>
    <property type="evidence" value="ECO:0007669"/>
    <property type="project" value="UniProtKB-KW"/>
</dbReference>
<dbReference type="PROSITE" id="PS50994">
    <property type="entry name" value="INTEGRASE"/>
    <property type="match status" value="1"/>
</dbReference>
<evidence type="ECO:0000313" key="20">
    <source>
        <dbReference type="Proteomes" id="UP000288805"/>
    </source>
</evidence>
<dbReference type="EMBL" id="QGNW01002004">
    <property type="protein sequence ID" value="RVW26560.1"/>
    <property type="molecule type" value="Genomic_DNA"/>
</dbReference>
<evidence type="ECO:0000259" key="18">
    <source>
        <dbReference type="PROSITE" id="PS50994"/>
    </source>
</evidence>
<keyword evidence="4" id="KW-0540">Nuclease</keyword>
<keyword evidence="14" id="KW-0548">Nucleotidyltransferase</keyword>
<gene>
    <name evidence="19" type="primary">GIP_428</name>
    <name evidence="19" type="ORF">CK203_102983</name>
</gene>
<dbReference type="GO" id="GO:0003676">
    <property type="term" value="F:nucleic acid binding"/>
    <property type="evidence" value="ECO:0007669"/>
    <property type="project" value="InterPro"/>
</dbReference>
<keyword evidence="8" id="KW-0255">Endonuclease</keyword>
<keyword evidence="13" id="KW-0695">RNA-directed DNA polymerase</keyword>
<evidence type="ECO:0000256" key="12">
    <source>
        <dbReference type="ARBA" id="ARBA00022908"/>
    </source>
</evidence>
<evidence type="ECO:0000256" key="8">
    <source>
        <dbReference type="ARBA" id="ARBA00022759"/>
    </source>
</evidence>
<comment type="function">
    <text evidence="1">The aspartyl protease (PR) mediates the proteolytic cleavages of the Gag and Gag-Pol polyproteins after assembly of the VLP.</text>
</comment>
<keyword evidence="14" id="KW-0239">DNA-directed DNA polymerase</keyword>
<comment type="caution">
    <text evidence="19">The sequence shown here is derived from an EMBL/GenBank/DDBJ whole genome shotgun (WGS) entry which is preliminary data.</text>
</comment>
<evidence type="ECO:0000256" key="5">
    <source>
        <dbReference type="ARBA" id="ARBA00022723"/>
    </source>
</evidence>
<keyword evidence="6" id="KW-0547">Nucleotide-binding</keyword>
<dbReference type="Pfam" id="PF22936">
    <property type="entry name" value="Pol_BBD"/>
    <property type="match status" value="1"/>
</dbReference>
<name>A0A438CTN3_VITVI</name>
<proteinExistence type="predicted"/>
<evidence type="ECO:0000256" key="13">
    <source>
        <dbReference type="ARBA" id="ARBA00022918"/>
    </source>
</evidence>
<dbReference type="GO" id="GO:0003887">
    <property type="term" value="F:DNA-directed DNA polymerase activity"/>
    <property type="evidence" value="ECO:0007669"/>
    <property type="project" value="UniProtKB-KW"/>
</dbReference>
<keyword evidence="3" id="KW-0645">Protease</keyword>
<evidence type="ECO:0000256" key="2">
    <source>
        <dbReference type="ARBA" id="ARBA00022612"/>
    </source>
</evidence>
<dbReference type="Pfam" id="PF07727">
    <property type="entry name" value="RVT_2"/>
    <property type="match status" value="2"/>
</dbReference>
<organism evidence="19 20">
    <name type="scientific">Vitis vinifera</name>
    <name type="common">Grape</name>
    <dbReference type="NCBI Taxonomy" id="29760"/>
    <lineage>
        <taxon>Eukaryota</taxon>
        <taxon>Viridiplantae</taxon>
        <taxon>Streptophyta</taxon>
        <taxon>Embryophyta</taxon>
        <taxon>Tracheophyta</taxon>
        <taxon>Spermatophyta</taxon>
        <taxon>Magnoliopsida</taxon>
        <taxon>eudicotyledons</taxon>
        <taxon>Gunneridae</taxon>
        <taxon>Pentapetalae</taxon>
        <taxon>rosids</taxon>
        <taxon>Vitales</taxon>
        <taxon>Vitaceae</taxon>
        <taxon>Viteae</taxon>
        <taxon>Vitis</taxon>
    </lineage>
</organism>
<dbReference type="AlphaFoldDB" id="A0A438CTN3"/>
<keyword evidence="16" id="KW-0233">DNA recombination</keyword>
<evidence type="ECO:0000256" key="15">
    <source>
        <dbReference type="ARBA" id="ARBA00023113"/>
    </source>
</evidence>
<dbReference type="InterPro" id="IPR036397">
    <property type="entry name" value="RNaseH_sf"/>
</dbReference>
<evidence type="ECO:0000256" key="17">
    <source>
        <dbReference type="ARBA" id="ARBA00023268"/>
    </source>
</evidence>
<evidence type="ECO:0000256" key="6">
    <source>
        <dbReference type="ARBA" id="ARBA00022741"/>
    </source>
</evidence>
<keyword evidence="9" id="KW-0378">Hydrolase</keyword>
<keyword evidence="10" id="KW-0067">ATP-binding</keyword>